<dbReference type="InterPro" id="IPR016181">
    <property type="entry name" value="Acyl_CoA_acyltransferase"/>
</dbReference>
<name>X1A3J5_9ZZZZ</name>
<dbReference type="Gene3D" id="3.40.630.30">
    <property type="match status" value="1"/>
</dbReference>
<comment type="caution">
    <text evidence="1">The sequence shown here is derived from an EMBL/GenBank/DDBJ whole genome shotgun (WGS) entry which is preliminary data.</text>
</comment>
<dbReference type="AlphaFoldDB" id="X1A3J5"/>
<proteinExistence type="predicted"/>
<organism evidence="1">
    <name type="scientific">marine sediment metagenome</name>
    <dbReference type="NCBI Taxonomy" id="412755"/>
    <lineage>
        <taxon>unclassified sequences</taxon>
        <taxon>metagenomes</taxon>
        <taxon>ecological metagenomes</taxon>
    </lineage>
</organism>
<dbReference type="EMBL" id="BART01016017">
    <property type="protein sequence ID" value="GAG76650.1"/>
    <property type="molecule type" value="Genomic_DNA"/>
</dbReference>
<gene>
    <name evidence="1" type="ORF">S01H4_30943</name>
</gene>
<evidence type="ECO:0000313" key="1">
    <source>
        <dbReference type="EMBL" id="GAG76650.1"/>
    </source>
</evidence>
<protein>
    <submittedName>
        <fullName evidence="1">Uncharacterized protein</fullName>
    </submittedName>
</protein>
<sequence>MKDTNKHLDKQLFEGQLVCLAAINHEQDAQVESRWTLDGDYQRMLGADLVRPLSPAQVKKGFDEIEKEIEEKGNQYYFTIRLSSKEGDKEPDQLLGFARLTRIQWNHGTGSISLAILRDEWERM</sequence>
<accession>X1A3J5</accession>
<dbReference type="SUPFAM" id="SSF55729">
    <property type="entry name" value="Acyl-CoA N-acyltransferases (Nat)"/>
    <property type="match status" value="1"/>
</dbReference>
<reference evidence="1" key="1">
    <citation type="journal article" date="2014" name="Front. Microbiol.">
        <title>High frequency of phylogenetically diverse reductive dehalogenase-homologous genes in deep subseafloor sedimentary metagenomes.</title>
        <authorList>
            <person name="Kawai M."/>
            <person name="Futagami T."/>
            <person name="Toyoda A."/>
            <person name="Takaki Y."/>
            <person name="Nishi S."/>
            <person name="Hori S."/>
            <person name="Arai W."/>
            <person name="Tsubouchi T."/>
            <person name="Morono Y."/>
            <person name="Uchiyama I."/>
            <person name="Ito T."/>
            <person name="Fujiyama A."/>
            <person name="Inagaki F."/>
            <person name="Takami H."/>
        </authorList>
    </citation>
    <scope>NUCLEOTIDE SEQUENCE</scope>
    <source>
        <strain evidence="1">Expedition CK06-06</strain>
    </source>
</reference>